<comment type="caution">
    <text evidence="1">The sequence shown here is derived from an EMBL/GenBank/DDBJ whole genome shotgun (WGS) entry which is preliminary data.</text>
</comment>
<dbReference type="AlphaFoldDB" id="A0A5C6FSH8"/>
<gene>
    <name evidence="1" type="ORF">V7x_52060</name>
</gene>
<organism evidence="1 2">
    <name type="scientific">Crateriforma conspicua</name>
    <dbReference type="NCBI Taxonomy" id="2527996"/>
    <lineage>
        <taxon>Bacteria</taxon>
        <taxon>Pseudomonadati</taxon>
        <taxon>Planctomycetota</taxon>
        <taxon>Planctomycetia</taxon>
        <taxon>Planctomycetales</taxon>
        <taxon>Planctomycetaceae</taxon>
        <taxon>Crateriforma</taxon>
    </lineage>
</organism>
<dbReference type="Proteomes" id="UP000316476">
    <property type="component" value="Unassembled WGS sequence"/>
</dbReference>
<name>A0A5C6FSH8_9PLAN</name>
<evidence type="ECO:0000313" key="2">
    <source>
        <dbReference type="Proteomes" id="UP000316476"/>
    </source>
</evidence>
<dbReference type="EMBL" id="SJPZ01000002">
    <property type="protein sequence ID" value="TWU63466.1"/>
    <property type="molecule type" value="Genomic_DNA"/>
</dbReference>
<sequence length="151" mass="16716">MKFRRVVLVALAASAVVLAFLAALTLGSPRRYLFTASVKTAASQSSEESGATAVVRTTPETGRKNVIYTVTIPIREKRSKTVSYTVMTVVRENRTRIDPVTGDEITYTVTRHVPEQREKTISYVVTNMVATQRQKTVELPAVGFEATRVPR</sequence>
<evidence type="ECO:0000313" key="1">
    <source>
        <dbReference type="EMBL" id="TWU63466.1"/>
    </source>
</evidence>
<accession>A0A5C6FSH8</accession>
<reference evidence="1 2" key="1">
    <citation type="submission" date="2019-02" db="EMBL/GenBank/DDBJ databases">
        <title>Deep-cultivation of Planctomycetes and their phenomic and genomic characterization uncovers novel biology.</title>
        <authorList>
            <person name="Wiegand S."/>
            <person name="Jogler M."/>
            <person name="Boedeker C."/>
            <person name="Pinto D."/>
            <person name="Vollmers J."/>
            <person name="Rivas-Marin E."/>
            <person name="Kohn T."/>
            <person name="Peeters S.H."/>
            <person name="Heuer A."/>
            <person name="Rast P."/>
            <person name="Oberbeckmann S."/>
            <person name="Bunk B."/>
            <person name="Jeske O."/>
            <person name="Meyerdierks A."/>
            <person name="Storesund J.E."/>
            <person name="Kallscheuer N."/>
            <person name="Luecker S."/>
            <person name="Lage O.M."/>
            <person name="Pohl T."/>
            <person name="Merkel B.J."/>
            <person name="Hornburger P."/>
            <person name="Mueller R.-W."/>
            <person name="Bruemmer F."/>
            <person name="Labrenz M."/>
            <person name="Spormann A.M."/>
            <person name="Op Den Camp H."/>
            <person name="Overmann J."/>
            <person name="Amann R."/>
            <person name="Jetten M.S.M."/>
            <person name="Mascher T."/>
            <person name="Medema M.H."/>
            <person name="Devos D.P."/>
            <person name="Kaster A.-K."/>
            <person name="Ovreas L."/>
            <person name="Rohde M."/>
            <person name="Galperin M.Y."/>
            <person name="Jogler C."/>
        </authorList>
    </citation>
    <scope>NUCLEOTIDE SEQUENCE [LARGE SCALE GENOMIC DNA]</scope>
    <source>
        <strain evidence="1 2">V7</strain>
    </source>
</reference>
<proteinExistence type="predicted"/>
<protein>
    <submittedName>
        <fullName evidence="1">Uncharacterized protein</fullName>
    </submittedName>
</protein>